<reference evidence="1 2" key="1">
    <citation type="submission" date="2011-05" db="EMBL/GenBank/DDBJ databases">
        <authorList>
            <person name="Muzny D."/>
            <person name="Qin X."/>
            <person name="Deng J."/>
            <person name="Jiang H."/>
            <person name="Liu Y."/>
            <person name="Qu J."/>
            <person name="Song X.-Z."/>
            <person name="Zhang L."/>
            <person name="Thornton R."/>
            <person name="Coyle M."/>
            <person name="Francisco L."/>
            <person name="Jackson L."/>
            <person name="Javaid M."/>
            <person name="Korchina V."/>
            <person name="Kovar C."/>
            <person name="Mata R."/>
            <person name="Mathew T."/>
            <person name="Ngo R."/>
            <person name="Nguyen L."/>
            <person name="Nguyen N."/>
            <person name="Okwuonu G."/>
            <person name="Ongeri F."/>
            <person name="Pham C."/>
            <person name="Simmons D."/>
            <person name="Wilczek-Boney K."/>
            <person name="Hale W."/>
            <person name="Jakkamsetti A."/>
            <person name="Pham P."/>
            <person name="Ruth R."/>
            <person name="San Lucas F."/>
            <person name="Warren J."/>
            <person name="Zhang J."/>
            <person name="Zhao Z."/>
            <person name="Zhou C."/>
            <person name="Zhu D."/>
            <person name="Lee S."/>
            <person name="Bess C."/>
            <person name="Blankenburg K."/>
            <person name="Forbes L."/>
            <person name="Fu Q."/>
            <person name="Gubbala S."/>
            <person name="Hirani K."/>
            <person name="Jayaseelan J.C."/>
            <person name="Lara F."/>
            <person name="Munidasa M."/>
            <person name="Palculict T."/>
            <person name="Patil S."/>
            <person name="Pu L.-L."/>
            <person name="Saada N."/>
            <person name="Tang L."/>
            <person name="Weissenberger G."/>
            <person name="Zhu Y."/>
            <person name="Hemphill L."/>
            <person name="Shang Y."/>
            <person name="Youmans B."/>
            <person name="Ayvaz T."/>
            <person name="Ross M."/>
            <person name="Santibanez J."/>
            <person name="Aqrawi P."/>
            <person name="Gross S."/>
            <person name="Joshi V."/>
            <person name="Fowler G."/>
            <person name="Nazareth L."/>
            <person name="Reid J."/>
            <person name="Worley K."/>
            <person name="Petrosino J."/>
            <person name="Highlander S."/>
            <person name="Gibbs R."/>
        </authorList>
    </citation>
    <scope>NUCLEOTIDE SEQUENCE [LARGE SCALE GENOMIC DNA]</scope>
    <source>
        <strain evidence="1 2">871</strain>
    </source>
</reference>
<protein>
    <recommendedName>
        <fullName evidence="3">HrgA protein</fullName>
    </recommendedName>
</protein>
<evidence type="ECO:0000313" key="1">
    <source>
        <dbReference type="EMBL" id="EGY51456.1"/>
    </source>
</evidence>
<dbReference type="EMBL" id="AGAY01000077">
    <property type="protein sequence ID" value="EGY51456.1"/>
    <property type="molecule type" value="Genomic_DNA"/>
</dbReference>
<dbReference type="STRING" id="1032488.HMPREF9371_2313"/>
<dbReference type="PATRIC" id="fig|1032488.3.peg.2184"/>
<organism evidence="1 2">
    <name type="scientific">Neisseria shayeganii 871</name>
    <dbReference type="NCBI Taxonomy" id="1032488"/>
    <lineage>
        <taxon>Bacteria</taxon>
        <taxon>Pseudomonadati</taxon>
        <taxon>Pseudomonadota</taxon>
        <taxon>Betaproteobacteria</taxon>
        <taxon>Neisseriales</taxon>
        <taxon>Neisseriaceae</taxon>
        <taxon>Neisseria</taxon>
    </lineage>
</organism>
<proteinExistence type="predicted"/>
<accession>G4CL22</accession>
<keyword evidence="2" id="KW-1185">Reference proteome</keyword>
<sequence>MFKMGKSSQPQKIVEFLQANPLQKFTARQIAQAITEQYPHDYQNKKSKFADEKAFIQQVVSEIGSHKSSVLKLCPAIRMQDKPRPRLFWFDPSHQQDNGLVVDESAYAASEQDLYPLMMRFLSSNLGLYGLRIDEKRSKNNRGSRGNHWLHPDIVAMQALDKAWQHDVRQCAQSGAGQHVLLWSFEVKRELNGSNVRESFFQAVSNSGWANEGYLVTTAIVGEHTEQELRILSALHGIGVIILNTQEWNDSEIWLPAKRKEQIDWQSVNRIVEQNTDFQTFIEYVAIYFQSGKIVENNWNQ</sequence>
<dbReference type="AlphaFoldDB" id="G4CL22"/>
<gene>
    <name evidence="1" type="ORF">HMPREF9371_2313</name>
</gene>
<dbReference type="HOGENOM" id="CLU_074541_0_0_4"/>
<dbReference type="Proteomes" id="UP000003019">
    <property type="component" value="Unassembled WGS sequence"/>
</dbReference>
<comment type="caution">
    <text evidence="1">The sequence shown here is derived from an EMBL/GenBank/DDBJ whole genome shotgun (WGS) entry which is preliminary data.</text>
</comment>
<evidence type="ECO:0000313" key="2">
    <source>
        <dbReference type="Proteomes" id="UP000003019"/>
    </source>
</evidence>
<evidence type="ECO:0008006" key="3">
    <source>
        <dbReference type="Google" id="ProtNLM"/>
    </source>
</evidence>
<name>G4CL22_9NEIS</name>